<name>A0A3T0IIK4_9CAUD</name>
<dbReference type="SUPFAM" id="SSF54060">
    <property type="entry name" value="His-Me finger endonucleases"/>
    <property type="match status" value="1"/>
</dbReference>
<accession>A0A3T0IIK4</accession>
<organism evidence="2">
    <name type="scientific">Vibrio virus vB_VspP_SBP1</name>
    <dbReference type="NCBI Taxonomy" id="2500581"/>
    <lineage>
        <taxon>Viruses</taxon>
        <taxon>Duplodnaviria</taxon>
        <taxon>Heunggongvirae</taxon>
        <taxon>Uroviricota</taxon>
        <taxon>Caudoviricetes</taxon>
        <taxon>Schitoviridae</taxon>
        <taxon>Electravirus</taxon>
        <taxon>Electravirus Sbp1</taxon>
    </lineage>
</organism>
<dbReference type="InterPro" id="IPR044925">
    <property type="entry name" value="His-Me_finger_sf"/>
</dbReference>
<dbReference type="Pfam" id="PF13392">
    <property type="entry name" value="HNH_3"/>
    <property type="match status" value="1"/>
</dbReference>
<evidence type="ECO:0000313" key="3">
    <source>
        <dbReference type="Proteomes" id="UP000290131"/>
    </source>
</evidence>
<dbReference type="Proteomes" id="UP000290131">
    <property type="component" value="Segment"/>
</dbReference>
<dbReference type="EMBL" id="MK301608">
    <property type="protein sequence ID" value="AZU99599.1"/>
    <property type="molecule type" value="Genomic_DNA"/>
</dbReference>
<proteinExistence type="predicted"/>
<gene>
    <name evidence="2" type="ORF">SBP1_gp007</name>
</gene>
<evidence type="ECO:0000259" key="1">
    <source>
        <dbReference type="Pfam" id="PF13392"/>
    </source>
</evidence>
<keyword evidence="2" id="KW-0255">Endonuclease</keyword>
<dbReference type="GO" id="GO:0004519">
    <property type="term" value="F:endonuclease activity"/>
    <property type="evidence" value="ECO:0007669"/>
    <property type="project" value="UniProtKB-KW"/>
</dbReference>
<protein>
    <submittedName>
        <fullName evidence="2">HNH endonuclease</fullName>
    </submittedName>
</protein>
<reference evidence="2" key="1">
    <citation type="submission" date="2018-12" db="EMBL/GenBank/DDBJ databases">
        <title>Characterization of a N4-like bacteriophage infecting a coral-derived Vibrio strain.</title>
        <authorList>
            <person name="Huang S."/>
        </authorList>
    </citation>
    <scope>NUCLEOTIDE SEQUENCE [LARGE SCALE GENOMIC DNA]</scope>
</reference>
<sequence>MKILYLVKPNGTIISLHKKCPLNSRLNKSGYRTVNAFRTTKLIHRLIAQVFVPNPMNKPFVNHLDGNKLNCDYTNLVWCTQQENIIHAWKTGLSKPRGCKLSDTAVHDIRTKRISLVKFGKLYRVSPRAVAQVQEGRTYKHVPLK</sequence>
<evidence type="ECO:0000313" key="2">
    <source>
        <dbReference type="EMBL" id="AZU99599.1"/>
    </source>
</evidence>
<dbReference type="Gene3D" id="3.90.75.20">
    <property type="match status" value="1"/>
</dbReference>
<keyword evidence="3" id="KW-1185">Reference proteome</keyword>
<dbReference type="InterPro" id="IPR003615">
    <property type="entry name" value="HNH_nuc"/>
</dbReference>
<keyword evidence="2" id="KW-0378">Hydrolase</keyword>
<feature type="domain" description="HNH nuclease" evidence="1">
    <location>
        <begin position="41"/>
        <end position="84"/>
    </location>
</feature>
<keyword evidence="2" id="KW-0540">Nuclease</keyword>